<evidence type="ECO:0000313" key="2">
    <source>
        <dbReference type="EMBL" id="CAK7938608.1"/>
    </source>
</evidence>
<dbReference type="EMBL" id="CAKLBY020000231">
    <property type="protein sequence ID" value="CAK7938608.1"/>
    <property type="molecule type" value="Genomic_DNA"/>
</dbReference>
<evidence type="ECO:0000313" key="3">
    <source>
        <dbReference type="Proteomes" id="UP001162060"/>
    </source>
</evidence>
<organism evidence="2 3">
    <name type="scientific">Peronospora matthiolae</name>
    <dbReference type="NCBI Taxonomy" id="2874970"/>
    <lineage>
        <taxon>Eukaryota</taxon>
        <taxon>Sar</taxon>
        <taxon>Stramenopiles</taxon>
        <taxon>Oomycota</taxon>
        <taxon>Peronosporomycetes</taxon>
        <taxon>Peronosporales</taxon>
        <taxon>Peronosporaceae</taxon>
        <taxon>Peronospora</taxon>
    </lineage>
</organism>
<feature type="region of interest" description="Disordered" evidence="1">
    <location>
        <begin position="38"/>
        <end position="71"/>
    </location>
</feature>
<proteinExistence type="predicted"/>
<comment type="caution">
    <text evidence="2">The sequence shown here is derived from an EMBL/GenBank/DDBJ whole genome shotgun (WGS) entry which is preliminary data.</text>
</comment>
<reference evidence="2" key="1">
    <citation type="submission" date="2024-01" db="EMBL/GenBank/DDBJ databases">
        <authorList>
            <person name="Webb A."/>
        </authorList>
    </citation>
    <scope>NUCLEOTIDE SEQUENCE</scope>
    <source>
        <strain evidence="2">Pm1</strain>
    </source>
</reference>
<sequence>MVSDRFPRFTAAFWSQLFSLETTRLLMPSLRLPMGLPDISTLGRGGKPDELASSDSAPSTTSRPCERGDTAGKVASAEVTAATAWQVIMATLRLCLSLMD</sequence>
<accession>A0AAV1UZF4</accession>
<dbReference type="AlphaFoldDB" id="A0AAV1UZF4"/>
<feature type="compositionally biased region" description="Polar residues" evidence="1">
    <location>
        <begin position="53"/>
        <end position="63"/>
    </location>
</feature>
<evidence type="ECO:0000256" key="1">
    <source>
        <dbReference type="SAM" id="MobiDB-lite"/>
    </source>
</evidence>
<protein>
    <submittedName>
        <fullName evidence="2">Uncharacterized protein</fullName>
    </submittedName>
</protein>
<dbReference type="Proteomes" id="UP001162060">
    <property type="component" value="Unassembled WGS sequence"/>
</dbReference>
<gene>
    <name evidence="2" type="ORF">PM001_LOCUS23758</name>
</gene>
<name>A0AAV1UZF4_9STRA</name>